<gene>
    <name evidence="1" type="ORF">DAY19_02945</name>
</gene>
<dbReference type="EMBL" id="QDKL01000001">
    <property type="protein sequence ID" value="RZF22747.1"/>
    <property type="molecule type" value="Genomic_DNA"/>
</dbReference>
<evidence type="ECO:0000313" key="2">
    <source>
        <dbReference type="Proteomes" id="UP000443582"/>
    </source>
</evidence>
<dbReference type="Proteomes" id="UP000443582">
    <property type="component" value="Unassembled WGS sequence"/>
</dbReference>
<organism evidence="1 2">
    <name type="scientific">Halobacteriovorax vibrionivorans</name>
    <dbReference type="NCBI Taxonomy" id="2152716"/>
    <lineage>
        <taxon>Bacteria</taxon>
        <taxon>Pseudomonadati</taxon>
        <taxon>Bdellovibrionota</taxon>
        <taxon>Bacteriovoracia</taxon>
        <taxon>Bacteriovoracales</taxon>
        <taxon>Halobacteriovoraceae</taxon>
        <taxon>Halobacteriovorax</taxon>
    </lineage>
</organism>
<reference evidence="2" key="1">
    <citation type="journal article" date="2019" name="Int. J. Syst. Evol. Microbiol.">
        <title>Halobacteriovorax valvorus sp. nov., a novel prokaryotic predator isolated from coastal seawater of China.</title>
        <authorList>
            <person name="Chen M.-X."/>
        </authorList>
    </citation>
    <scope>NUCLEOTIDE SEQUENCE [LARGE SCALE GENOMIC DNA]</scope>
    <source>
        <strain evidence="2">BL9</strain>
    </source>
</reference>
<sequence>MEENYKLPILIFDDECPLCIRFKDSLARLEGAKKISFIPVNDKKVYEQFKELGLNEEECQNVVHYITSDKKVLKGEDVIAHLVKLYPLVHKFSWLIESDMGKKATDYFHKTTNAYRKMIKRKCPNCMKHA</sequence>
<evidence type="ECO:0000313" key="1">
    <source>
        <dbReference type="EMBL" id="RZF22747.1"/>
    </source>
</evidence>
<protein>
    <submittedName>
        <fullName evidence="1">DUF393 domain-containing protein</fullName>
    </submittedName>
</protein>
<dbReference type="Pfam" id="PF04134">
    <property type="entry name" value="DCC1-like"/>
    <property type="match status" value="1"/>
</dbReference>
<dbReference type="RefSeq" id="WP_114705692.1">
    <property type="nucleotide sequence ID" value="NZ_QDKL01000001.1"/>
</dbReference>
<proteinExistence type="predicted"/>
<comment type="caution">
    <text evidence="1">The sequence shown here is derived from an EMBL/GenBank/DDBJ whole genome shotgun (WGS) entry which is preliminary data.</text>
</comment>
<dbReference type="InterPro" id="IPR007263">
    <property type="entry name" value="DCC1-like"/>
</dbReference>
<name>A0ABY0INF7_9BACT</name>
<accession>A0ABY0INF7</accession>
<keyword evidence="2" id="KW-1185">Reference proteome</keyword>